<dbReference type="InterPro" id="IPR035906">
    <property type="entry name" value="MetI-like_sf"/>
</dbReference>
<feature type="domain" description="ABC transmembrane type-1" evidence="10">
    <location>
        <begin position="65"/>
        <end position="303"/>
    </location>
</feature>
<gene>
    <name evidence="11" type="primary">cysW</name>
    <name evidence="11" type="ORF">Pan241w_25880</name>
</gene>
<feature type="transmembrane region" description="Helical" evidence="9">
    <location>
        <begin position="285"/>
        <end position="306"/>
    </location>
</feature>
<comment type="subunit">
    <text evidence="2">The complex is composed of two ATP-binding proteins (CysA), two transmembrane proteins (CysT and CysW) and a solute-binding protein (CysP).</text>
</comment>
<dbReference type="CDD" id="cd06261">
    <property type="entry name" value="TM_PBP2"/>
    <property type="match status" value="1"/>
</dbReference>
<name>A0A517RF50_9PLAN</name>
<dbReference type="AlphaFoldDB" id="A0A517RF50"/>
<dbReference type="SUPFAM" id="SSF161098">
    <property type="entry name" value="MetI-like"/>
    <property type="match status" value="1"/>
</dbReference>
<organism evidence="11 12">
    <name type="scientific">Gimesia alba</name>
    <dbReference type="NCBI Taxonomy" id="2527973"/>
    <lineage>
        <taxon>Bacteria</taxon>
        <taxon>Pseudomonadati</taxon>
        <taxon>Planctomycetota</taxon>
        <taxon>Planctomycetia</taxon>
        <taxon>Planctomycetales</taxon>
        <taxon>Planctomycetaceae</taxon>
        <taxon>Gimesia</taxon>
    </lineage>
</organism>
<keyword evidence="7 9" id="KW-0472">Membrane</keyword>
<proteinExistence type="inferred from homology"/>
<feature type="transmembrane region" description="Helical" evidence="9">
    <location>
        <begin position="103"/>
        <end position="124"/>
    </location>
</feature>
<protein>
    <submittedName>
        <fullName evidence="11">Sulfate transport system permease protein CysW</fullName>
    </submittedName>
</protein>
<dbReference type="GO" id="GO:0005886">
    <property type="term" value="C:plasma membrane"/>
    <property type="evidence" value="ECO:0007669"/>
    <property type="project" value="UniProtKB-SubCell"/>
</dbReference>
<reference evidence="11 12" key="1">
    <citation type="submission" date="2019-02" db="EMBL/GenBank/DDBJ databases">
        <title>Deep-cultivation of Planctomycetes and their phenomic and genomic characterization uncovers novel biology.</title>
        <authorList>
            <person name="Wiegand S."/>
            <person name="Jogler M."/>
            <person name="Boedeker C."/>
            <person name="Pinto D."/>
            <person name="Vollmers J."/>
            <person name="Rivas-Marin E."/>
            <person name="Kohn T."/>
            <person name="Peeters S.H."/>
            <person name="Heuer A."/>
            <person name="Rast P."/>
            <person name="Oberbeckmann S."/>
            <person name="Bunk B."/>
            <person name="Jeske O."/>
            <person name="Meyerdierks A."/>
            <person name="Storesund J.E."/>
            <person name="Kallscheuer N."/>
            <person name="Luecker S."/>
            <person name="Lage O.M."/>
            <person name="Pohl T."/>
            <person name="Merkel B.J."/>
            <person name="Hornburger P."/>
            <person name="Mueller R.-W."/>
            <person name="Bruemmer F."/>
            <person name="Labrenz M."/>
            <person name="Spormann A.M."/>
            <person name="Op den Camp H."/>
            <person name="Overmann J."/>
            <person name="Amann R."/>
            <person name="Jetten M.S.M."/>
            <person name="Mascher T."/>
            <person name="Medema M.H."/>
            <person name="Devos D.P."/>
            <person name="Kaster A.-K."/>
            <person name="Ovreas L."/>
            <person name="Rohde M."/>
            <person name="Galperin M.Y."/>
            <person name="Jogler C."/>
        </authorList>
    </citation>
    <scope>NUCLEOTIDE SEQUENCE [LARGE SCALE GENOMIC DNA]</scope>
    <source>
        <strain evidence="11 12">Pan241w</strain>
    </source>
</reference>
<evidence type="ECO:0000256" key="2">
    <source>
        <dbReference type="ARBA" id="ARBA00011779"/>
    </source>
</evidence>
<evidence type="ECO:0000313" key="12">
    <source>
        <dbReference type="Proteomes" id="UP000317171"/>
    </source>
</evidence>
<keyword evidence="4 9" id="KW-0812">Transmembrane</keyword>
<keyword evidence="5 9" id="KW-1133">Transmembrane helix</keyword>
<keyword evidence="12" id="KW-1185">Reference proteome</keyword>
<dbReference type="InterPro" id="IPR005667">
    <property type="entry name" value="Sulph_transpt2"/>
</dbReference>
<keyword evidence="3 9" id="KW-0813">Transport</keyword>
<evidence type="ECO:0000256" key="3">
    <source>
        <dbReference type="ARBA" id="ARBA00022448"/>
    </source>
</evidence>
<keyword evidence="6" id="KW-0764">Sulfate transport</keyword>
<evidence type="ECO:0000256" key="6">
    <source>
        <dbReference type="ARBA" id="ARBA00023032"/>
    </source>
</evidence>
<dbReference type="OrthoDB" id="9795403at2"/>
<dbReference type="InterPro" id="IPR000515">
    <property type="entry name" value="MetI-like"/>
</dbReference>
<dbReference type="PANTHER" id="PTHR30406:SF8">
    <property type="entry name" value="SULFATE TRANSPORT SYSTEM PERMEASE PROTEIN CYST"/>
    <property type="match status" value="1"/>
</dbReference>
<dbReference type="PROSITE" id="PS50928">
    <property type="entry name" value="ABC_TM1"/>
    <property type="match status" value="1"/>
</dbReference>
<dbReference type="RefSeq" id="WP_145215859.1">
    <property type="nucleotide sequence ID" value="NZ_CP036269.1"/>
</dbReference>
<comment type="function">
    <text evidence="8">Part of the ABC transporter complex CysAWTP (TC 3.A.1.6.1) involved in sulfate/thiosulfate import. Probably responsible for the translocation of the substrate across the membrane.</text>
</comment>
<comment type="similarity">
    <text evidence="9">Belongs to the binding-protein-dependent transport system permease family.</text>
</comment>
<evidence type="ECO:0000256" key="8">
    <source>
        <dbReference type="ARBA" id="ARBA00025323"/>
    </source>
</evidence>
<accession>A0A517RF50</accession>
<evidence type="ECO:0000256" key="7">
    <source>
        <dbReference type="ARBA" id="ARBA00023136"/>
    </source>
</evidence>
<feature type="transmembrane region" description="Helical" evidence="9">
    <location>
        <begin position="61"/>
        <end position="82"/>
    </location>
</feature>
<evidence type="ECO:0000256" key="5">
    <source>
        <dbReference type="ARBA" id="ARBA00022989"/>
    </source>
</evidence>
<evidence type="ECO:0000256" key="4">
    <source>
        <dbReference type="ARBA" id="ARBA00022692"/>
    </source>
</evidence>
<dbReference type="EMBL" id="CP036269">
    <property type="protein sequence ID" value="QDT42504.1"/>
    <property type="molecule type" value="Genomic_DNA"/>
</dbReference>
<evidence type="ECO:0000256" key="9">
    <source>
        <dbReference type="RuleBase" id="RU363032"/>
    </source>
</evidence>
<evidence type="ECO:0000313" key="11">
    <source>
        <dbReference type="EMBL" id="QDT42504.1"/>
    </source>
</evidence>
<dbReference type="KEGG" id="gaz:Pan241w_25880"/>
<dbReference type="GO" id="GO:0015419">
    <property type="term" value="F:ABC-type sulfate transporter activity"/>
    <property type="evidence" value="ECO:0007669"/>
    <property type="project" value="InterPro"/>
</dbReference>
<dbReference type="Pfam" id="PF00528">
    <property type="entry name" value="BPD_transp_1"/>
    <property type="match status" value="1"/>
</dbReference>
<feature type="transmembrane region" description="Helical" evidence="9">
    <location>
        <begin position="21"/>
        <end position="41"/>
    </location>
</feature>
<dbReference type="Gene3D" id="1.10.3720.10">
    <property type="entry name" value="MetI-like"/>
    <property type="match status" value="1"/>
</dbReference>
<evidence type="ECO:0000259" key="10">
    <source>
        <dbReference type="PROSITE" id="PS50928"/>
    </source>
</evidence>
<dbReference type="PANTHER" id="PTHR30406">
    <property type="entry name" value="SULFATE TRANSPORT SYSTEM PERMEASE PROTEIN"/>
    <property type="match status" value="1"/>
</dbReference>
<comment type="subcellular location">
    <subcellularLocation>
        <location evidence="1 9">Cell membrane</location>
        <topology evidence="1 9">Multi-pass membrane protein</topology>
    </subcellularLocation>
</comment>
<sequence>MTEQNTDEHSSKLKSRSDLPFYTIFIAISAIYVLLIVAMLSAETTYTTPDHIWGAFAKPEIRYAIWLSLVSCAITTVLSLWVSVPIGYLMSRHNFWGKTLVDAILDIPIVLPPLVIGLCLLILFQVEVPQIEWVNHVLKSVSGALFGKEIYVAQGDSLDDMIRKMTGLIFSRPIGVTYEIPSVILAQFMVACAFAVRTMRVTFDQIGPRYEQVALTLGCNRGQAFWRVVFPQAYRGLLAAGTLAWARSLGEFGPILVFSGATRMKTEVLPTTVFLELTVGNIEGAVAASLIMVVSALIVLVIARMFGLTRGAAI</sequence>
<evidence type="ECO:0000256" key="1">
    <source>
        <dbReference type="ARBA" id="ARBA00004651"/>
    </source>
</evidence>
<dbReference type="Proteomes" id="UP000317171">
    <property type="component" value="Chromosome"/>
</dbReference>